<keyword evidence="7 10" id="KW-1208">Phospholipid metabolism</keyword>
<dbReference type="EMBL" id="CATYWO010000009">
    <property type="protein sequence ID" value="CAJ0801150.1"/>
    <property type="molecule type" value="Genomic_DNA"/>
</dbReference>
<protein>
    <recommendedName>
        <fullName evidence="8 10">Phosphate acyltransferase</fullName>
        <ecNumber evidence="8 10">2.3.1.274</ecNumber>
    </recommendedName>
    <alternativeName>
        <fullName evidence="10">Acyl-ACP phosphotransacylase</fullName>
    </alternativeName>
    <alternativeName>
        <fullName evidence="10">Acyl-[acyl-carrier-protein]--phosphate acyltransferase</fullName>
    </alternativeName>
    <alternativeName>
        <fullName evidence="10">Phosphate-acyl-ACP acyltransferase</fullName>
    </alternativeName>
</protein>
<evidence type="ECO:0000256" key="6">
    <source>
        <dbReference type="ARBA" id="ARBA00023209"/>
    </source>
</evidence>
<comment type="similarity">
    <text evidence="10">Belongs to the PlsX family.</text>
</comment>
<evidence type="ECO:0000256" key="3">
    <source>
        <dbReference type="ARBA" id="ARBA00022516"/>
    </source>
</evidence>
<proteinExistence type="inferred from homology"/>
<keyword evidence="11" id="KW-0012">Acyltransferase</keyword>
<keyword evidence="5 10" id="KW-0443">Lipid metabolism</keyword>
<comment type="subunit">
    <text evidence="9 10">Homodimer. Probably interacts with PlsY.</text>
</comment>
<evidence type="ECO:0000313" key="12">
    <source>
        <dbReference type="Proteomes" id="UP001189616"/>
    </source>
</evidence>
<evidence type="ECO:0000256" key="5">
    <source>
        <dbReference type="ARBA" id="ARBA00023098"/>
    </source>
</evidence>
<keyword evidence="2 10" id="KW-0963">Cytoplasm</keyword>
<dbReference type="Pfam" id="PF02504">
    <property type="entry name" value="FA_synthesis"/>
    <property type="match status" value="1"/>
</dbReference>
<accession>A0ABN9J7S6</accession>
<organism evidence="11 12">
    <name type="scientific">Ralstonia condita</name>
    <dbReference type="NCBI Taxonomy" id="3058600"/>
    <lineage>
        <taxon>Bacteria</taxon>
        <taxon>Pseudomonadati</taxon>
        <taxon>Pseudomonadota</taxon>
        <taxon>Betaproteobacteria</taxon>
        <taxon>Burkholderiales</taxon>
        <taxon>Burkholderiaceae</taxon>
        <taxon>Ralstonia</taxon>
    </lineage>
</organism>
<keyword evidence="4 10" id="KW-0808">Transferase</keyword>
<comment type="subcellular location">
    <subcellularLocation>
        <location evidence="10">Cytoplasm</location>
    </subcellularLocation>
    <text evidence="10">Associated with the membrane possibly through PlsY.</text>
</comment>
<dbReference type="SUPFAM" id="SSF53659">
    <property type="entry name" value="Isocitrate/Isopropylmalate dehydrogenase-like"/>
    <property type="match status" value="1"/>
</dbReference>
<dbReference type="PANTHER" id="PTHR30100:SF1">
    <property type="entry name" value="PHOSPHATE ACYLTRANSFERASE"/>
    <property type="match status" value="1"/>
</dbReference>
<sequence length="357" mass="37640">MTIKLAIDCMGGDHGVGVTIPAAIQFLAAHADVEMLLVGQPDAVAAQLKRLHATANPRIHVIAATEVVSMDDPVEVALRKKKDSSMRVAINQVKEGAAQACVSAGNTGALMAVSRYVLKTLDGIDRPAIATAIPNEKGAGTTVLDLGANADCEPEHLLQFAQMASAMVSVVEQKPRPTVGLLNIGEEVIKGNEVVKQAGELLRASDLNFFGNVEGNDIFKGTTDIVVCDGFVGNVALKSTEGLAKMIGEMLRQEFSRSWFTKLLAVVALPVLVRFKRRVDHRRYNGAALLGLRGLVIKSHGSADAYAFEWAIKRAYDAAANGVIARIAQAFESHGDAADSAPAVAHISTSTPAADAA</sequence>
<evidence type="ECO:0000256" key="1">
    <source>
        <dbReference type="ARBA" id="ARBA00001232"/>
    </source>
</evidence>
<dbReference type="RefSeq" id="WP_316659567.1">
    <property type="nucleotide sequence ID" value="NZ_CATYWO010000009.1"/>
</dbReference>
<dbReference type="InterPro" id="IPR003664">
    <property type="entry name" value="FA_synthesis"/>
</dbReference>
<dbReference type="Gene3D" id="3.40.718.10">
    <property type="entry name" value="Isopropylmalate Dehydrogenase"/>
    <property type="match status" value="1"/>
</dbReference>
<evidence type="ECO:0000256" key="2">
    <source>
        <dbReference type="ARBA" id="ARBA00022490"/>
    </source>
</evidence>
<gene>
    <name evidence="10 11" type="primary">plsX</name>
    <name evidence="11" type="ORF">LMG7141_03924</name>
</gene>
<dbReference type="NCBIfam" id="TIGR00182">
    <property type="entry name" value="plsX"/>
    <property type="match status" value="1"/>
</dbReference>
<dbReference type="InterPro" id="IPR012281">
    <property type="entry name" value="Phospholipid_synth_PlsX-like"/>
</dbReference>
<comment type="pathway">
    <text evidence="10">Lipid metabolism; phospholipid metabolism.</text>
</comment>
<dbReference type="EC" id="2.3.1.274" evidence="8 10"/>
<dbReference type="PANTHER" id="PTHR30100">
    <property type="entry name" value="FATTY ACID/PHOSPHOLIPID SYNTHESIS PROTEIN PLSX"/>
    <property type="match status" value="1"/>
</dbReference>
<evidence type="ECO:0000256" key="4">
    <source>
        <dbReference type="ARBA" id="ARBA00022679"/>
    </source>
</evidence>
<comment type="function">
    <text evidence="10">Catalyzes the reversible formation of acyl-phosphate (acyl-PO(4)) from acyl-[acyl-carrier-protein] (acyl-ACP). This enzyme utilizes acyl-ACP as fatty acyl donor, but not acyl-CoA.</text>
</comment>
<dbReference type="PIRSF" id="PIRSF002465">
    <property type="entry name" value="Phsphlp_syn_PlsX"/>
    <property type="match status" value="1"/>
</dbReference>
<keyword evidence="3 10" id="KW-0444">Lipid biosynthesis</keyword>
<dbReference type="Proteomes" id="UP001189616">
    <property type="component" value="Unassembled WGS sequence"/>
</dbReference>
<evidence type="ECO:0000256" key="7">
    <source>
        <dbReference type="ARBA" id="ARBA00023264"/>
    </source>
</evidence>
<keyword evidence="6 10" id="KW-0594">Phospholipid biosynthesis</keyword>
<evidence type="ECO:0000256" key="9">
    <source>
        <dbReference type="ARBA" id="ARBA00046608"/>
    </source>
</evidence>
<reference evidence="11 12" key="1">
    <citation type="submission" date="2023-07" db="EMBL/GenBank/DDBJ databases">
        <authorList>
            <person name="Peeters C."/>
        </authorList>
    </citation>
    <scope>NUCLEOTIDE SEQUENCE [LARGE SCALE GENOMIC DNA]</scope>
    <source>
        <strain evidence="11 12">LMG 7141</strain>
    </source>
</reference>
<comment type="caution">
    <text evidence="11">The sequence shown here is derived from an EMBL/GenBank/DDBJ whole genome shotgun (WGS) entry which is preliminary data.</text>
</comment>
<evidence type="ECO:0000256" key="8">
    <source>
        <dbReference type="ARBA" id="ARBA00024069"/>
    </source>
</evidence>
<name>A0ABN9J7S6_9RALS</name>
<comment type="catalytic activity">
    <reaction evidence="1 10">
        <text>a fatty acyl-[ACP] + phosphate = an acyl phosphate + holo-[ACP]</text>
        <dbReference type="Rhea" id="RHEA:42292"/>
        <dbReference type="Rhea" id="RHEA-COMP:9685"/>
        <dbReference type="Rhea" id="RHEA-COMP:14125"/>
        <dbReference type="ChEBI" id="CHEBI:43474"/>
        <dbReference type="ChEBI" id="CHEBI:59918"/>
        <dbReference type="ChEBI" id="CHEBI:64479"/>
        <dbReference type="ChEBI" id="CHEBI:138651"/>
        <dbReference type="EC" id="2.3.1.274"/>
    </reaction>
</comment>
<keyword evidence="12" id="KW-1185">Reference proteome</keyword>
<dbReference type="HAMAP" id="MF_00019">
    <property type="entry name" value="PlsX"/>
    <property type="match status" value="1"/>
</dbReference>
<dbReference type="GO" id="GO:0043811">
    <property type="term" value="F:phosphate:acyl-[acyl carrier protein] acyltransferase activity"/>
    <property type="evidence" value="ECO:0007669"/>
    <property type="project" value="UniProtKB-EC"/>
</dbReference>
<evidence type="ECO:0000256" key="10">
    <source>
        <dbReference type="HAMAP-Rule" id="MF_00019"/>
    </source>
</evidence>
<evidence type="ECO:0000313" key="11">
    <source>
        <dbReference type="EMBL" id="CAJ0801150.1"/>
    </source>
</evidence>